<feature type="transmembrane region" description="Helical" evidence="1">
    <location>
        <begin position="72"/>
        <end position="96"/>
    </location>
</feature>
<evidence type="ECO:0000313" key="3">
    <source>
        <dbReference type="Proteomes" id="UP000076268"/>
    </source>
</evidence>
<name>A0A154BVA1_ANASB</name>
<dbReference type="GO" id="GO:0010468">
    <property type="term" value="P:regulation of gene expression"/>
    <property type="evidence" value="ECO:0007669"/>
    <property type="project" value="InterPro"/>
</dbReference>
<keyword evidence="3" id="KW-1185">Reference proteome</keyword>
<reference evidence="2 3" key="1">
    <citation type="submission" date="2016-02" db="EMBL/GenBank/DDBJ databases">
        <title>Anaerosporomusa subterraneum gen. nov., sp. nov., a spore-forming obligate anaerobe isolated from saprolite.</title>
        <authorList>
            <person name="Choi J.K."/>
            <person name="Shah M."/>
            <person name="Yee N."/>
        </authorList>
    </citation>
    <scope>NUCLEOTIDE SEQUENCE [LARGE SCALE GENOMIC DNA]</scope>
    <source>
        <strain evidence="2 3">RU4</strain>
    </source>
</reference>
<dbReference type="InterPro" id="IPR017516">
    <property type="entry name" value="AbrB_dup"/>
</dbReference>
<dbReference type="STRING" id="1794912.AXX12_17540"/>
<comment type="caution">
    <text evidence="2">The sequence shown here is derived from an EMBL/GenBank/DDBJ whole genome shotgun (WGS) entry which is preliminary data.</text>
</comment>
<keyword evidence="1" id="KW-0812">Transmembrane</keyword>
<dbReference type="PANTHER" id="PTHR38457">
    <property type="entry name" value="REGULATOR ABRB-RELATED"/>
    <property type="match status" value="1"/>
</dbReference>
<proteinExistence type="predicted"/>
<evidence type="ECO:0000313" key="2">
    <source>
        <dbReference type="EMBL" id="KYZ77862.1"/>
    </source>
</evidence>
<dbReference type="GO" id="GO:0016020">
    <property type="term" value="C:membrane"/>
    <property type="evidence" value="ECO:0007669"/>
    <property type="project" value="InterPro"/>
</dbReference>
<evidence type="ECO:0000256" key="1">
    <source>
        <dbReference type="SAM" id="Phobius"/>
    </source>
</evidence>
<feature type="transmembrane region" description="Helical" evidence="1">
    <location>
        <begin position="259"/>
        <end position="280"/>
    </location>
</feature>
<organism evidence="2 3">
    <name type="scientific">Anaerosporomusa subterranea</name>
    <dbReference type="NCBI Taxonomy" id="1794912"/>
    <lineage>
        <taxon>Bacteria</taxon>
        <taxon>Bacillati</taxon>
        <taxon>Bacillota</taxon>
        <taxon>Negativicutes</taxon>
        <taxon>Acetonemataceae</taxon>
        <taxon>Anaerosporomusa</taxon>
    </lineage>
</organism>
<dbReference type="PIRSF" id="PIRSF038991">
    <property type="entry name" value="Protein_AbrB"/>
    <property type="match status" value="1"/>
</dbReference>
<keyword evidence="1" id="KW-0472">Membrane</keyword>
<feature type="transmembrane region" description="Helical" evidence="1">
    <location>
        <begin position="204"/>
        <end position="224"/>
    </location>
</feature>
<sequence>MIKTAFAALIGSTIFYFLHLPLPWMLGSLTGVMIWQSFGQEACWPTPVRNCGVIVLGAMMGSWFTPETARQIIVQLPGMLLVTGTSLLFGFGLAYFTARQTGISLASSLLGSTPGGLTQMTIICDEFKDADLAVVSVLQTLRLQMVIFIVPFLAIHAVAGGAAAVAPPVAVNEAPVMGLNQITAVYVLAALGGAVAGKRLSFPTPFMIGPLVGVAILGVNGLSLPQTPPLLSALSQFCMGAYMGKNIDFGGLRRQKKLLLYAVLGGLVMVASSLLSAWMLTVLYPVALTTAFLSAAPGGTAEMGLTAVMIHADVSMVSSYQIFRLLFIILVIPYFFKWWLCRSQPAE</sequence>
<dbReference type="InterPro" id="IPR007820">
    <property type="entry name" value="AbrB_fam"/>
</dbReference>
<feature type="transmembrane region" description="Helical" evidence="1">
    <location>
        <begin position="146"/>
        <end position="166"/>
    </location>
</feature>
<feature type="transmembrane region" description="Helical" evidence="1">
    <location>
        <begin position="322"/>
        <end position="340"/>
    </location>
</feature>
<accession>A0A154BVA1</accession>
<gene>
    <name evidence="2" type="ORF">AXX12_17540</name>
</gene>
<dbReference type="PANTHER" id="PTHR38457:SF1">
    <property type="entry name" value="REGULATOR ABRB-RELATED"/>
    <property type="match status" value="1"/>
</dbReference>
<dbReference type="Proteomes" id="UP000076268">
    <property type="component" value="Unassembled WGS sequence"/>
</dbReference>
<feature type="transmembrane region" description="Helical" evidence="1">
    <location>
        <begin position="178"/>
        <end position="197"/>
    </location>
</feature>
<dbReference type="EMBL" id="LSGP01000006">
    <property type="protein sequence ID" value="KYZ77862.1"/>
    <property type="molecule type" value="Genomic_DNA"/>
</dbReference>
<dbReference type="AlphaFoldDB" id="A0A154BVA1"/>
<protein>
    <recommendedName>
        <fullName evidence="4">AbrB family transcriptional regulator</fullName>
    </recommendedName>
</protein>
<keyword evidence="1" id="KW-1133">Transmembrane helix</keyword>
<evidence type="ECO:0008006" key="4">
    <source>
        <dbReference type="Google" id="ProtNLM"/>
    </source>
</evidence>
<feature type="transmembrane region" description="Helical" evidence="1">
    <location>
        <begin position="6"/>
        <end position="35"/>
    </location>
</feature>
<dbReference type="NCBIfam" id="TIGR03082">
    <property type="entry name" value="Gneg_AbrB_dup"/>
    <property type="match status" value="2"/>
</dbReference>
<dbReference type="Pfam" id="PF05145">
    <property type="entry name" value="AbrB"/>
    <property type="match status" value="1"/>
</dbReference>